<name>A0A2T4DSD4_9BACT</name>
<dbReference type="Proteomes" id="UP000240608">
    <property type="component" value="Unassembled WGS sequence"/>
</dbReference>
<dbReference type="SUPFAM" id="SSF53756">
    <property type="entry name" value="UDP-Glycosyltransferase/glycogen phosphorylase"/>
    <property type="match status" value="1"/>
</dbReference>
<dbReference type="GO" id="GO:0016757">
    <property type="term" value="F:glycosyltransferase activity"/>
    <property type="evidence" value="ECO:0007669"/>
    <property type="project" value="UniProtKB-ARBA"/>
</dbReference>
<evidence type="ECO:0000313" key="2">
    <source>
        <dbReference type="EMBL" id="PTB96666.1"/>
    </source>
</evidence>
<evidence type="ECO:0000259" key="1">
    <source>
        <dbReference type="Pfam" id="PF13439"/>
    </source>
</evidence>
<proteinExistence type="predicted"/>
<dbReference type="AlphaFoldDB" id="A0A2T4DSD4"/>
<comment type="caution">
    <text evidence="2">The sequence shown here is derived from an EMBL/GenBank/DDBJ whole genome shotgun (WGS) entry which is preliminary data.</text>
</comment>
<organism evidence="2 3">
    <name type="scientific">Marivirga lumbricoides</name>
    <dbReference type="NCBI Taxonomy" id="1046115"/>
    <lineage>
        <taxon>Bacteria</taxon>
        <taxon>Pseudomonadati</taxon>
        <taxon>Bacteroidota</taxon>
        <taxon>Cytophagia</taxon>
        <taxon>Cytophagales</taxon>
        <taxon>Marivirgaceae</taxon>
        <taxon>Marivirga</taxon>
    </lineage>
</organism>
<dbReference type="EMBL" id="PYVU01000041">
    <property type="protein sequence ID" value="PTB96666.1"/>
    <property type="molecule type" value="Genomic_DNA"/>
</dbReference>
<feature type="domain" description="Glycosyltransferase subfamily 4-like N-terminal" evidence="1">
    <location>
        <begin position="75"/>
        <end position="197"/>
    </location>
</feature>
<dbReference type="Pfam" id="PF13439">
    <property type="entry name" value="Glyco_transf_4"/>
    <property type="match status" value="1"/>
</dbReference>
<accession>A0A2T4DSD4</accession>
<sequence length="388" mass="45753">MKYHILFIGYWNLDDPLTESTIIPHLKILSEMDQVKSLSFLNTQREPPSQAKKDLLLKLGVAYFPLFSKNFKPNLINKLYDFIKFPHQIKKLLKKSNYNFIVARGAPAGALAYLATKNIKIPYIVESFEPHADYMYYSNTWKMYDPRYIFQKYWEKRQWQTASALITVSYNYREELLKEGVNEKKLFVAPCAIDTEKFYPDSQIKKQIREELKIPLSAVVGIYAGKFGGIYLEEKAFEIFKACFDELNCFHLVLLSNQNMNWIKKMLSLYNIPQERVHQHFVPYNKVNLYLNCANFGFALYKSTKVSPYLSPIKIGEYWACGLPVLMTKNVGDEFLIIEKEQMGFLYDNYEKINFLRLINFDTQLIQNKVKKFRNFSQIKEIYNKVIN</sequence>
<reference evidence="2 3" key="1">
    <citation type="submission" date="2018-03" db="EMBL/GenBank/DDBJ databases">
        <title>Cross-interface Injection: A General Nanoliter Liquid Handling Method Applied to Single Cells Genome Amplification Automated Nanoliter Liquid Handling Applied to Single Cell Multiple Displacement Amplification.</title>
        <authorList>
            <person name="Yun J."/>
            <person name="Xu P."/>
            <person name="Xu J."/>
            <person name="Dai X."/>
            <person name="Wang Y."/>
            <person name="Zheng X."/>
            <person name="Cao C."/>
            <person name="Yi Q."/>
            <person name="Zhu Y."/>
            <person name="Wang L."/>
            <person name="Dong Z."/>
            <person name="Huang Y."/>
            <person name="Huang L."/>
            <person name="Du W."/>
        </authorList>
    </citation>
    <scope>NUCLEOTIDE SEQUENCE [LARGE SCALE GENOMIC DNA]</scope>
    <source>
        <strain evidence="2 3">Z-D1-2</strain>
    </source>
</reference>
<dbReference type="InterPro" id="IPR028098">
    <property type="entry name" value="Glyco_trans_4-like_N"/>
</dbReference>
<evidence type="ECO:0000313" key="3">
    <source>
        <dbReference type="Proteomes" id="UP000240608"/>
    </source>
</evidence>
<gene>
    <name evidence="2" type="ORF">C9994_06415</name>
</gene>
<protein>
    <recommendedName>
        <fullName evidence="1">Glycosyltransferase subfamily 4-like N-terminal domain-containing protein</fullName>
    </recommendedName>
</protein>
<dbReference type="Gene3D" id="3.40.50.2000">
    <property type="entry name" value="Glycogen Phosphorylase B"/>
    <property type="match status" value="2"/>
</dbReference>